<feature type="binding site" evidence="2">
    <location>
        <position position="204"/>
    </location>
    <ligand>
        <name>Mg(2+)</name>
        <dbReference type="ChEBI" id="CHEBI:18420"/>
    </ligand>
</feature>
<evidence type="ECO:0000313" key="3">
    <source>
        <dbReference type="EMBL" id="CAA0108773.1"/>
    </source>
</evidence>
<dbReference type="GO" id="GO:0071555">
    <property type="term" value="P:cell wall organization"/>
    <property type="evidence" value="ECO:0007669"/>
    <property type="project" value="UniProtKB-KW"/>
</dbReference>
<organism evidence="3 4">
    <name type="scientific">BD1-7 clade bacterium</name>
    <dbReference type="NCBI Taxonomy" id="2029982"/>
    <lineage>
        <taxon>Bacteria</taxon>
        <taxon>Pseudomonadati</taxon>
        <taxon>Pseudomonadota</taxon>
        <taxon>Gammaproteobacteria</taxon>
        <taxon>Cellvibrionales</taxon>
        <taxon>Spongiibacteraceae</taxon>
        <taxon>BD1-7 clade</taxon>
    </lineage>
</organism>
<protein>
    <recommendedName>
        <fullName evidence="2">Ditrans,polycis-undecaprenyl-diphosphate synthase ((2E,6E)-farnesyl-diphosphate specific)</fullName>
        <ecNumber evidence="2">2.5.1.31</ecNumber>
    </recommendedName>
    <alternativeName>
        <fullName evidence="2">Ditrans,polycis-undecaprenylcistransferase</fullName>
    </alternativeName>
    <alternativeName>
        <fullName evidence="2">Undecaprenyl diphosphate synthase</fullName>
        <shortName evidence="2">UDS</shortName>
    </alternativeName>
    <alternativeName>
        <fullName evidence="2">Undecaprenyl pyrophosphate synthase</fullName>
        <shortName evidence="2">UPP synthase</shortName>
    </alternativeName>
</protein>
<comment type="caution">
    <text evidence="2">Lacks conserved residue(s) required for the propagation of feature annotation.</text>
</comment>
<dbReference type="NCBIfam" id="TIGR00055">
    <property type="entry name" value="uppS"/>
    <property type="match status" value="1"/>
</dbReference>
<reference evidence="3 4" key="1">
    <citation type="submission" date="2019-11" db="EMBL/GenBank/DDBJ databases">
        <authorList>
            <person name="Holert J."/>
        </authorList>
    </citation>
    <scope>NUCLEOTIDE SEQUENCE [LARGE SCALE GENOMIC DNA]</scope>
    <source>
        <strain evidence="3">SB11_3</strain>
    </source>
</reference>
<dbReference type="InterPro" id="IPR018520">
    <property type="entry name" value="UPP_synth-like_CS"/>
</dbReference>
<dbReference type="CDD" id="cd00475">
    <property type="entry name" value="Cis_IPPS"/>
    <property type="match status" value="1"/>
</dbReference>
<dbReference type="Gene3D" id="3.40.1180.10">
    <property type="entry name" value="Decaprenyl diphosphate synthase-like"/>
    <property type="match status" value="1"/>
</dbReference>
<gene>
    <name evidence="2 3" type="primary">uppS</name>
    <name evidence="3" type="ORF">OPDIPICF_01386</name>
</gene>
<dbReference type="GO" id="GO:0000287">
    <property type="term" value="F:magnesium ion binding"/>
    <property type="evidence" value="ECO:0007669"/>
    <property type="project" value="UniProtKB-UniRule"/>
</dbReference>
<dbReference type="HAMAP" id="MF_01139">
    <property type="entry name" value="ISPT"/>
    <property type="match status" value="1"/>
</dbReference>
<feature type="binding site" evidence="2">
    <location>
        <position position="66"/>
    </location>
    <ligand>
        <name>substrate</name>
    </ligand>
</feature>
<dbReference type="GO" id="GO:0016094">
    <property type="term" value="P:polyprenol biosynthetic process"/>
    <property type="evidence" value="ECO:0007669"/>
    <property type="project" value="TreeGrafter"/>
</dbReference>
<dbReference type="EMBL" id="CACSIO010000012">
    <property type="protein sequence ID" value="CAA0108773.1"/>
    <property type="molecule type" value="Genomic_DNA"/>
</dbReference>
<keyword evidence="2" id="KW-0460">Magnesium</keyword>
<dbReference type="Pfam" id="PF01255">
    <property type="entry name" value="Prenyltransf"/>
    <property type="match status" value="1"/>
</dbReference>
<feature type="active site" description="Proton acceptor" evidence="2">
    <location>
        <position position="65"/>
    </location>
</feature>
<dbReference type="FunFam" id="3.40.1180.10:FF:000001">
    <property type="entry name" value="(2E,6E)-farnesyl-diphosphate-specific ditrans,polycis-undecaprenyl-diphosphate synthase"/>
    <property type="match status" value="1"/>
</dbReference>
<dbReference type="GO" id="GO:0008834">
    <property type="term" value="F:ditrans,polycis-undecaprenyl-diphosphate synthase [(2E,6E)-farnesyl-diphosphate specific] activity"/>
    <property type="evidence" value="ECO:0007669"/>
    <property type="project" value="UniProtKB-UniRule"/>
</dbReference>
<comment type="similarity">
    <text evidence="2">Belongs to the UPP synthase family.</text>
</comment>
<feature type="binding site" evidence="2">
    <location>
        <begin position="62"/>
        <end position="64"/>
    </location>
    <ligand>
        <name>substrate</name>
    </ligand>
</feature>
<keyword evidence="4" id="KW-1185">Reference proteome</keyword>
<name>A0A5S9PW26_9GAMM</name>
<dbReference type="EC" id="2.5.1.31" evidence="2"/>
<feature type="binding site" evidence="2">
    <location>
        <position position="34"/>
    </location>
    <ligand>
        <name>substrate</name>
    </ligand>
</feature>
<dbReference type="PANTHER" id="PTHR10291">
    <property type="entry name" value="DEHYDRODOLICHYL DIPHOSPHATE SYNTHASE FAMILY MEMBER"/>
    <property type="match status" value="1"/>
</dbReference>
<dbReference type="AlphaFoldDB" id="A0A5S9PW26"/>
<feature type="binding site" evidence="2">
    <location>
        <begin position="191"/>
        <end position="193"/>
    </location>
    <ligand>
        <name>substrate</name>
    </ligand>
</feature>
<feature type="binding site" evidence="2">
    <location>
        <position position="185"/>
    </location>
    <ligand>
        <name>substrate</name>
    </ligand>
</feature>
<feature type="binding site" evidence="2">
    <location>
        <position position="68"/>
    </location>
    <ligand>
        <name>substrate</name>
    </ligand>
</feature>
<dbReference type="SUPFAM" id="SSF64005">
    <property type="entry name" value="Undecaprenyl diphosphate synthase"/>
    <property type="match status" value="1"/>
</dbReference>
<sequence>MSNTVLKCPQHLAIVMDGNGRWAKKRRLPAAAGHKVGVETVRKVLRASRELGIKHLTLFAFSSENWRRPELEVRALMSLFSSYLDNEIEELASEAVRVRFIGRRDRFSKSLLKKIEFAESETASNSAFTLTLAVDYGGQWDIANAARQLASEVAAGTLAVNDIDEDRLDALVSLSDLPAPDLMIRTSGEHRISNYLLWQLAYSEFYFTDVLWPDFGRDDLVAAIQDYTTRDRRYGGRNETNNA</sequence>
<keyword evidence="2" id="KW-0573">Peptidoglycan synthesis</keyword>
<dbReference type="InterPro" id="IPR001441">
    <property type="entry name" value="UPP_synth-like"/>
</dbReference>
<proteinExistence type="inferred from homology"/>
<dbReference type="PANTHER" id="PTHR10291:SF0">
    <property type="entry name" value="DEHYDRODOLICHYL DIPHOSPHATE SYNTHASE 2"/>
    <property type="match status" value="1"/>
</dbReference>
<evidence type="ECO:0000256" key="1">
    <source>
        <dbReference type="ARBA" id="ARBA00022679"/>
    </source>
</evidence>
<evidence type="ECO:0000256" key="2">
    <source>
        <dbReference type="HAMAP-Rule" id="MF_01139"/>
    </source>
</evidence>
<dbReference type="GO" id="GO:0008360">
    <property type="term" value="P:regulation of cell shape"/>
    <property type="evidence" value="ECO:0007669"/>
    <property type="project" value="UniProtKB-KW"/>
</dbReference>
<accession>A0A5S9PW26</accession>
<keyword evidence="2" id="KW-0961">Cell wall biogenesis/degradation</keyword>
<dbReference type="OrthoDB" id="4191603at2"/>
<feature type="binding site" evidence="2">
    <location>
        <position position="22"/>
    </location>
    <ligand>
        <name>substrate</name>
    </ligand>
</feature>
<comment type="catalytic activity">
    <reaction evidence="2">
        <text>8 isopentenyl diphosphate + (2E,6E)-farnesyl diphosphate = di-trans,octa-cis-undecaprenyl diphosphate + 8 diphosphate</text>
        <dbReference type="Rhea" id="RHEA:27551"/>
        <dbReference type="ChEBI" id="CHEBI:33019"/>
        <dbReference type="ChEBI" id="CHEBI:58405"/>
        <dbReference type="ChEBI" id="CHEBI:128769"/>
        <dbReference type="ChEBI" id="CHEBI:175763"/>
        <dbReference type="EC" id="2.5.1.31"/>
    </reaction>
</comment>
<comment type="subunit">
    <text evidence="2">Homodimer.</text>
</comment>
<dbReference type="NCBIfam" id="NF011405">
    <property type="entry name" value="PRK14830.1"/>
    <property type="match status" value="1"/>
</dbReference>
<keyword evidence="2" id="KW-0133">Cell shape</keyword>
<comment type="cofactor">
    <cofactor evidence="2">
        <name>Mg(2+)</name>
        <dbReference type="ChEBI" id="CHEBI:18420"/>
    </cofactor>
    <text evidence="2">Binds 2 magnesium ions per subunit.</text>
</comment>
<evidence type="ECO:0000313" key="4">
    <source>
        <dbReference type="Proteomes" id="UP000441399"/>
    </source>
</evidence>
<dbReference type="PROSITE" id="PS01066">
    <property type="entry name" value="UPP_SYNTHASE"/>
    <property type="match status" value="1"/>
</dbReference>
<dbReference type="GO" id="GO:0009252">
    <property type="term" value="P:peptidoglycan biosynthetic process"/>
    <property type="evidence" value="ECO:0007669"/>
    <property type="project" value="UniProtKB-UniRule"/>
</dbReference>
<dbReference type="Proteomes" id="UP000441399">
    <property type="component" value="Unassembled WGS sequence"/>
</dbReference>
<comment type="function">
    <text evidence="2">Catalyzes the sequential condensation of isopentenyl diphosphate (IPP) with (2E,6E)-farnesyl diphosphate (E,E-FPP) to yield (2Z,6Z,10Z,14Z,18Z,22Z,26Z,30Z,34E,38E)-undecaprenyl diphosphate (di-trans,octa-cis-UPP). UPP is the precursor of glycosyl carrier lipid in the biosynthesis of bacterial cell wall polysaccharide components such as peptidoglycan and lipopolysaccharide.</text>
</comment>
<keyword evidence="1 2" id="KW-0808">Transferase</keyword>
<keyword evidence="2" id="KW-0479">Metal-binding</keyword>
<feature type="binding site" evidence="2">
    <location>
        <position position="17"/>
    </location>
    <ligand>
        <name>Mg(2+)</name>
        <dbReference type="ChEBI" id="CHEBI:18420"/>
    </ligand>
</feature>
<feature type="binding site" evidence="2">
    <location>
        <begin position="18"/>
        <end position="21"/>
    </location>
    <ligand>
        <name>substrate</name>
    </ligand>
</feature>
<feature type="active site" evidence="2">
    <location>
        <position position="17"/>
    </location>
</feature>
<dbReference type="InterPro" id="IPR036424">
    <property type="entry name" value="UPP_synth-like_sf"/>
</dbReference>